<evidence type="ECO:0000256" key="3">
    <source>
        <dbReference type="PROSITE-ProRule" id="PRU00267"/>
    </source>
</evidence>
<dbReference type="AlphaFoldDB" id="A0A1I7RRN0"/>
<dbReference type="GO" id="GO:0003677">
    <property type="term" value="F:DNA binding"/>
    <property type="evidence" value="ECO:0007669"/>
    <property type="project" value="UniProtKB-UniRule"/>
</dbReference>
<feature type="region of interest" description="Disordered" evidence="4">
    <location>
        <begin position="1"/>
        <end position="20"/>
    </location>
</feature>
<dbReference type="GO" id="GO:0005634">
    <property type="term" value="C:nucleus"/>
    <property type="evidence" value="ECO:0007669"/>
    <property type="project" value="UniProtKB-UniRule"/>
</dbReference>
<dbReference type="SMART" id="SM00398">
    <property type="entry name" value="HMG"/>
    <property type="match status" value="1"/>
</dbReference>
<dbReference type="InterPro" id="IPR051965">
    <property type="entry name" value="ChromReg_NeuronalGeneExpr"/>
</dbReference>
<keyword evidence="1 3" id="KW-0238">DNA-binding</keyword>
<dbReference type="Pfam" id="PF00505">
    <property type="entry name" value="HMG_box"/>
    <property type="match status" value="1"/>
</dbReference>
<dbReference type="Gene3D" id="1.10.30.10">
    <property type="entry name" value="High mobility group box domain"/>
    <property type="match status" value="1"/>
</dbReference>
<keyword evidence="2 3" id="KW-0539">Nucleus</keyword>
<dbReference type="Proteomes" id="UP000095284">
    <property type="component" value="Unplaced"/>
</dbReference>
<proteinExistence type="predicted"/>
<organism evidence="6 7">
    <name type="scientific">Bursaphelenchus xylophilus</name>
    <name type="common">Pinewood nematode worm</name>
    <name type="synonym">Aphelenchoides xylophilus</name>
    <dbReference type="NCBI Taxonomy" id="6326"/>
    <lineage>
        <taxon>Eukaryota</taxon>
        <taxon>Metazoa</taxon>
        <taxon>Ecdysozoa</taxon>
        <taxon>Nematoda</taxon>
        <taxon>Chromadorea</taxon>
        <taxon>Rhabditida</taxon>
        <taxon>Tylenchina</taxon>
        <taxon>Tylenchomorpha</taxon>
        <taxon>Aphelenchoidea</taxon>
        <taxon>Aphelenchoididae</taxon>
        <taxon>Bursaphelenchus</taxon>
    </lineage>
</organism>
<dbReference type="eggNOG" id="KOG0381">
    <property type="taxonomic scope" value="Eukaryota"/>
</dbReference>
<evidence type="ECO:0000259" key="5">
    <source>
        <dbReference type="PROSITE" id="PS50118"/>
    </source>
</evidence>
<protein>
    <submittedName>
        <fullName evidence="7">HMG box domain-containing protein</fullName>
    </submittedName>
</protein>
<feature type="domain" description="HMG box" evidence="5">
    <location>
        <begin position="19"/>
        <end position="89"/>
    </location>
</feature>
<dbReference type="InterPro" id="IPR036910">
    <property type="entry name" value="HMG_box_dom_sf"/>
</dbReference>
<evidence type="ECO:0000256" key="2">
    <source>
        <dbReference type="ARBA" id="ARBA00023242"/>
    </source>
</evidence>
<dbReference type="InterPro" id="IPR009071">
    <property type="entry name" value="HMG_box_dom"/>
</dbReference>
<dbReference type="PANTHER" id="PTHR46040">
    <property type="entry name" value="HIGH MOBILITY GROUP PROTEIN 2"/>
    <property type="match status" value="1"/>
</dbReference>
<feature type="compositionally biased region" description="Basic residues" evidence="4">
    <location>
        <begin position="1"/>
        <end position="11"/>
    </location>
</feature>
<evidence type="ECO:0000256" key="1">
    <source>
        <dbReference type="ARBA" id="ARBA00023125"/>
    </source>
</evidence>
<feature type="DNA-binding region" description="HMG box" evidence="3">
    <location>
        <begin position="19"/>
        <end position="89"/>
    </location>
</feature>
<dbReference type="SUPFAM" id="SSF47095">
    <property type="entry name" value="HMG-box"/>
    <property type="match status" value="1"/>
</dbReference>
<reference evidence="7" key="1">
    <citation type="submission" date="2016-11" db="UniProtKB">
        <authorList>
            <consortium name="WormBaseParasite"/>
        </authorList>
    </citation>
    <scope>IDENTIFICATION</scope>
</reference>
<sequence length="234" mass="27649">MSNNRTRSRSQRLKDDNAPKRPLNAYKIFYKHYYEQFNRKNPTTAIDAKTLISQIGRAWRGLSEEEKQPFQEKALKDKQRYEKEFEDYKKSADYKKFVKKQEAHLPDIPVFSKEFVKHNKDREAELRQLRKEISSFEDKAAPIVDRINDIQEEIDALNKDPKYLEILEKEKLMGIWTRKLIPELERAGLLDELGISFETSPEELIDVMESVQHDGSTMNKLKSAFNKFYLPLSS</sequence>
<dbReference type="PANTHER" id="PTHR46040:SF3">
    <property type="entry name" value="HIGH MOBILITY GROUP PROTEIN 2"/>
    <property type="match status" value="1"/>
</dbReference>
<dbReference type="GO" id="GO:0010468">
    <property type="term" value="P:regulation of gene expression"/>
    <property type="evidence" value="ECO:0007669"/>
    <property type="project" value="TreeGrafter"/>
</dbReference>
<evidence type="ECO:0000256" key="4">
    <source>
        <dbReference type="SAM" id="MobiDB-lite"/>
    </source>
</evidence>
<dbReference type="PROSITE" id="PS50118">
    <property type="entry name" value="HMG_BOX_2"/>
    <property type="match status" value="1"/>
</dbReference>
<evidence type="ECO:0000313" key="7">
    <source>
        <dbReference type="WBParaSite" id="BXY_0337700.1"/>
    </source>
</evidence>
<accession>A0A1I7RRN0</accession>
<dbReference type="PRINTS" id="PR00886">
    <property type="entry name" value="HIGHMOBLTY12"/>
</dbReference>
<dbReference type="WBParaSite" id="BXY_0337700.1">
    <property type="protein sequence ID" value="BXY_0337700.1"/>
    <property type="gene ID" value="BXY_0337700"/>
</dbReference>
<evidence type="ECO:0000313" key="6">
    <source>
        <dbReference type="Proteomes" id="UP000095284"/>
    </source>
</evidence>
<name>A0A1I7RRN0_BURXY</name>